<dbReference type="STRING" id="739143.SAMN05216297_10364"/>
<dbReference type="PANTHER" id="PTHR30373:SF2">
    <property type="entry name" value="UPF0603 PROTEIN YGCG"/>
    <property type="match status" value="1"/>
</dbReference>
<dbReference type="InterPro" id="IPR007621">
    <property type="entry name" value="TPM_dom"/>
</dbReference>
<keyword evidence="4" id="KW-1185">Reference proteome</keyword>
<dbReference type="Gene3D" id="3.10.310.50">
    <property type="match status" value="1"/>
</dbReference>
<dbReference type="Pfam" id="PF04536">
    <property type="entry name" value="TPM_phosphatase"/>
    <property type="match status" value="1"/>
</dbReference>
<dbReference type="Proteomes" id="UP000199672">
    <property type="component" value="Unassembled WGS sequence"/>
</dbReference>
<dbReference type="RefSeq" id="WP_091491666.1">
    <property type="nucleotide sequence ID" value="NZ_FOMH01000003.1"/>
</dbReference>
<protein>
    <recommendedName>
        <fullName evidence="2">TPM domain-containing protein</fullName>
    </recommendedName>
</protein>
<proteinExistence type="predicted"/>
<feature type="chain" id="PRO_5011469567" description="TPM domain-containing protein" evidence="1">
    <location>
        <begin position="21"/>
        <end position="163"/>
    </location>
</feature>
<reference evidence="4" key="1">
    <citation type="submission" date="2016-10" db="EMBL/GenBank/DDBJ databases">
        <authorList>
            <person name="Varghese N."/>
            <person name="Submissions S."/>
        </authorList>
    </citation>
    <scope>NUCLEOTIDE SEQUENCE [LARGE SCALE GENOMIC DNA]</scope>
    <source>
        <strain evidence="4">CGMCC 1.10370</strain>
    </source>
</reference>
<evidence type="ECO:0000313" key="3">
    <source>
        <dbReference type="EMBL" id="SFC92308.1"/>
    </source>
</evidence>
<evidence type="ECO:0000313" key="4">
    <source>
        <dbReference type="Proteomes" id="UP000199672"/>
    </source>
</evidence>
<dbReference type="OrthoDB" id="9810918at2"/>
<dbReference type="PANTHER" id="PTHR30373">
    <property type="entry name" value="UPF0603 PROTEIN YGCG"/>
    <property type="match status" value="1"/>
</dbReference>
<evidence type="ECO:0000256" key="1">
    <source>
        <dbReference type="SAM" id="SignalP"/>
    </source>
</evidence>
<name>A0A1I1NA08_9FLAO</name>
<gene>
    <name evidence="3" type="ORF">SAMN05216297_10364</name>
</gene>
<organism evidence="3 4">
    <name type="scientific">Flavobacterium phragmitis</name>
    <dbReference type="NCBI Taxonomy" id="739143"/>
    <lineage>
        <taxon>Bacteria</taxon>
        <taxon>Pseudomonadati</taxon>
        <taxon>Bacteroidota</taxon>
        <taxon>Flavobacteriia</taxon>
        <taxon>Flavobacteriales</taxon>
        <taxon>Flavobacteriaceae</taxon>
        <taxon>Flavobacterium</taxon>
    </lineage>
</organism>
<feature type="signal peptide" evidence="1">
    <location>
        <begin position="1"/>
        <end position="20"/>
    </location>
</feature>
<keyword evidence="1" id="KW-0732">Signal</keyword>
<dbReference type="AlphaFoldDB" id="A0A1I1NA08"/>
<dbReference type="EMBL" id="FOMH01000003">
    <property type="protein sequence ID" value="SFC92308.1"/>
    <property type="molecule type" value="Genomic_DNA"/>
</dbReference>
<accession>A0A1I1NA08</accession>
<sequence length="163" mass="18569">MKKILFLFAIVLFLPNHFYAQTAADASAMFAKSYDYMNDFEKILTSSQVKTLNDFLKSSETKTTSKILIVTTSSIAPYTDLSDYSLALDKYMLSQLKIDTSILIVISKQLRQIQVQGVEKVRSKMSDQELKDIITTYVVPELKKGDYYKGLELGVKQLLKKIE</sequence>
<evidence type="ECO:0000259" key="2">
    <source>
        <dbReference type="Pfam" id="PF04536"/>
    </source>
</evidence>
<feature type="domain" description="TPM" evidence="2">
    <location>
        <begin position="38"/>
        <end position="159"/>
    </location>
</feature>